<comment type="caution">
    <text evidence="2">The sequence shown here is derived from an EMBL/GenBank/DDBJ whole genome shotgun (WGS) entry which is preliminary data.</text>
</comment>
<feature type="transmembrane region" description="Helical" evidence="1">
    <location>
        <begin position="73"/>
        <end position="91"/>
    </location>
</feature>
<gene>
    <name evidence="2" type="ORF">SDC9_24293</name>
</gene>
<evidence type="ECO:0008006" key="3">
    <source>
        <dbReference type="Google" id="ProtNLM"/>
    </source>
</evidence>
<keyword evidence="1" id="KW-1133">Transmembrane helix</keyword>
<evidence type="ECO:0000256" key="1">
    <source>
        <dbReference type="SAM" id="Phobius"/>
    </source>
</evidence>
<dbReference type="EMBL" id="VSSQ01000116">
    <property type="protein sequence ID" value="MPL78428.1"/>
    <property type="molecule type" value="Genomic_DNA"/>
</dbReference>
<dbReference type="AlphaFoldDB" id="A0A644UHF5"/>
<proteinExistence type="predicted"/>
<accession>A0A644UHF5</accession>
<reference evidence="2" key="1">
    <citation type="submission" date="2019-08" db="EMBL/GenBank/DDBJ databases">
        <authorList>
            <person name="Kucharzyk K."/>
            <person name="Murdoch R.W."/>
            <person name="Higgins S."/>
            <person name="Loffler F."/>
        </authorList>
    </citation>
    <scope>NUCLEOTIDE SEQUENCE</scope>
</reference>
<keyword evidence="1" id="KW-0472">Membrane</keyword>
<organism evidence="2">
    <name type="scientific">bioreactor metagenome</name>
    <dbReference type="NCBI Taxonomy" id="1076179"/>
    <lineage>
        <taxon>unclassified sequences</taxon>
        <taxon>metagenomes</taxon>
        <taxon>ecological metagenomes</taxon>
    </lineage>
</organism>
<keyword evidence="1" id="KW-0812">Transmembrane</keyword>
<evidence type="ECO:0000313" key="2">
    <source>
        <dbReference type="EMBL" id="MPL78428.1"/>
    </source>
</evidence>
<sequence length="490" mass="55553">MRRFCPYCGQQITAGAIKCHYCGRILKDMVNHKKDGNDSKVEKTEQIESSSISLFELLKSDIREKFKNKRYRNIAILAVIASMLVAIAFYTNGPTEYRVAKLSAAHDDVALIQMVDARSKSSFFTNVTKAAAKALISLKNKQYINDLSGYLLDENVNVRQKEAIITAFTDSKMLVPNIFTIYDKNVQLQEVLQKNGLSINPKIFENKMFAEVNNYLKFFRSNPGDYDNQIDALQRYNVDGFADDNMFTNLKGIADIYAIQKYLHEDDNNAILQYIEYLDNQPDVPILAKNTHFFKALAVRIRQKKVASDNIAALNKEIADMHIEDKILNEQKQIYAAQERINATKYIEYFGIKYSSDNALYVSLSGGGWAKIINPPSEVQSFKKYNAYVIKTGEIGVNAYYKEWLVPVYKIVDIDTAEASVKEHQSVINKIYSAKTSLEDKIAIALQEENQANADAGKLFDNMGKILDPLTAENVFDFSRNSGHVPLFAQ</sequence>
<name>A0A644UHF5_9ZZZZ</name>
<protein>
    <recommendedName>
        <fullName evidence="3">Zinc-ribbon domain-containing protein</fullName>
    </recommendedName>
</protein>